<dbReference type="KEGG" id="hro:HELRODRAFT_182760"/>
<dbReference type="InParanoid" id="T1FIP4"/>
<dbReference type="Proteomes" id="UP000015101">
    <property type="component" value="Unassembled WGS sequence"/>
</dbReference>
<dbReference type="GeneID" id="20208693"/>
<reference evidence="5" key="1">
    <citation type="submission" date="2012-12" db="EMBL/GenBank/DDBJ databases">
        <authorList>
            <person name="Hellsten U."/>
            <person name="Grimwood J."/>
            <person name="Chapman J.A."/>
            <person name="Shapiro H."/>
            <person name="Aerts A."/>
            <person name="Otillar R.P."/>
            <person name="Terry A.Y."/>
            <person name="Boore J.L."/>
            <person name="Simakov O."/>
            <person name="Marletaz F."/>
            <person name="Cho S.-J."/>
            <person name="Edsinger-Gonzales E."/>
            <person name="Havlak P."/>
            <person name="Kuo D.-H."/>
            <person name="Larsson T."/>
            <person name="Lv J."/>
            <person name="Arendt D."/>
            <person name="Savage R."/>
            <person name="Osoegawa K."/>
            <person name="de Jong P."/>
            <person name="Lindberg D.R."/>
            <person name="Seaver E.C."/>
            <person name="Weisblat D.A."/>
            <person name="Putnam N.H."/>
            <person name="Grigoriev I.V."/>
            <person name="Rokhsar D.S."/>
        </authorList>
    </citation>
    <scope>NUCLEOTIDE SEQUENCE</scope>
</reference>
<dbReference type="HOGENOM" id="CLU_750695_0_0_1"/>
<gene>
    <name evidence="4" type="primary">20208693</name>
    <name evidence="3" type="ORF">HELRODRAFT_182760</name>
</gene>
<evidence type="ECO:0000256" key="2">
    <source>
        <dbReference type="SAM" id="MobiDB-lite"/>
    </source>
</evidence>
<name>T1FIP4_HELRO</name>
<dbReference type="AlphaFoldDB" id="T1FIP4"/>
<dbReference type="RefSeq" id="XP_009031736.1">
    <property type="nucleotide sequence ID" value="XM_009033488.1"/>
</dbReference>
<reference evidence="3 5" key="2">
    <citation type="journal article" date="2013" name="Nature">
        <title>Insights into bilaterian evolution from three spiralian genomes.</title>
        <authorList>
            <person name="Simakov O."/>
            <person name="Marletaz F."/>
            <person name="Cho S.J."/>
            <person name="Edsinger-Gonzales E."/>
            <person name="Havlak P."/>
            <person name="Hellsten U."/>
            <person name="Kuo D.H."/>
            <person name="Larsson T."/>
            <person name="Lv J."/>
            <person name="Arendt D."/>
            <person name="Savage R."/>
            <person name="Osoegawa K."/>
            <person name="de Jong P."/>
            <person name="Grimwood J."/>
            <person name="Chapman J.A."/>
            <person name="Shapiro H."/>
            <person name="Aerts A."/>
            <person name="Otillar R.P."/>
            <person name="Terry A.Y."/>
            <person name="Boore J.L."/>
            <person name="Grigoriev I.V."/>
            <person name="Lindberg D.R."/>
            <person name="Seaver E.C."/>
            <person name="Weisblat D.A."/>
            <person name="Putnam N.H."/>
            <person name="Rokhsar D.S."/>
        </authorList>
    </citation>
    <scope>NUCLEOTIDE SEQUENCE</scope>
</reference>
<protein>
    <submittedName>
        <fullName evidence="3 4">Uncharacterized protein</fullName>
    </submittedName>
</protein>
<evidence type="ECO:0000313" key="3">
    <source>
        <dbReference type="EMBL" id="ESN90159.1"/>
    </source>
</evidence>
<organism evidence="4 5">
    <name type="scientific">Helobdella robusta</name>
    <name type="common">Californian leech</name>
    <dbReference type="NCBI Taxonomy" id="6412"/>
    <lineage>
        <taxon>Eukaryota</taxon>
        <taxon>Metazoa</taxon>
        <taxon>Spiralia</taxon>
        <taxon>Lophotrochozoa</taxon>
        <taxon>Annelida</taxon>
        <taxon>Clitellata</taxon>
        <taxon>Hirudinea</taxon>
        <taxon>Rhynchobdellida</taxon>
        <taxon>Glossiphoniidae</taxon>
        <taxon>Helobdella</taxon>
    </lineage>
</organism>
<keyword evidence="5" id="KW-1185">Reference proteome</keyword>
<accession>T1FIP4</accession>
<feature type="region of interest" description="Disordered" evidence="2">
    <location>
        <begin position="20"/>
        <end position="49"/>
    </location>
</feature>
<feature type="compositionally biased region" description="Low complexity" evidence="2">
    <location>
        <begin position="20"/>
        <end position="34"/>
    </location>
</feature>
<keyword evidence="1" id="KW-0175">Coiled coil</keyword>
<dbReference type="CTD" id="20208693"/>
<dbReference type="EMBL" id="AMQM01008368">
    <property type="status" value="NOT_ANNOTATED_CDS"/>
    <property type="molecule type" value="Genomic_DNA"/>
</dbReference>
<reference evidence="4" key="3">
    <citation type="submission" date="2015-06" db="UniProtKB">
        <authorList>
            <consortium name="EnsemblMetazoa"/>
        </authorList>
    </citation>
    <scope>IDENTIFICATION</scope>
</reference>
<sequence length="369" mass="41749">MELNLSTRSLCKEAGFSETALSSSSGGLTTISESVTRRTADEQEEEVDNSNICNTEDFCEQNSCCNLEDKISALESTVTQLRNKNEELRKLYVSQMEENNRFKNEISLLVKTHLKQTDSGIHENQVTSGMNEKHEKGDQKTIAGHDEPEPIVVLNTQLNALTADFTKVNTKFDLFTAHVNSLSKIVYRLDSDVQKFVKKHSLIIENLCPKEDISAMEMLLVFVNSVLNVPITDLDIENLHIISRGEEEKPGNATPDKVKLARPRPLLVTFTCYKTQSHIYKAWLSFRSKSLTGSLSHERGQGITIKEYLTDPQEEVYNQALKLKEEHLVVDCWTYKGKSYIKKLSGDVCEFCNRNEIVPKTENSSCLVM</sequence>
<evidence type="ECO:0000313" key="5">
    <source>
        <dbReference type="Proteomes" id="UP000015101"/>
    </source>
</evidence>
<dbReference type="EMBL" id="KB097768">
    <property type="protein sequence ID" value="ESN90159.1"/>
    <property type="molecule type" value="Genomic_DNA"/>
</dbReference>
<evidence type="ECO:0000313" key="4">
    <source>
        <dbReference type="EnsemblMetazoa" id="HelroP182760"/>
    </source>
</evidence>
<feature type="coiled-coil region" evidence="1">
    <location>
        <begin position="71"/>
        <end position="105"/>
    </location>
</feature>
<dbReference type="EnsemblMetazoa" id="HelroT182760">
    <property type="protein sequence ID" value="HelroP182760"/>
    <property type="gene ID" value="HelroG182760"/>
</dbReference>
<evidence type="ECO:0000256" key="1">
    <source>
        <dbReference type="SAM" id="Coils"/>
    </source>
</evidence>
<proteinExistence type="predicted"/>